<feature type="compositionally biased region" description="Polar residues" evidence="1">
    <location>
        <begin position="204"/>
        <end position="213"/>
    </location>
</feature>
<feature type="region of interest" description="Disordered" evidence="1">
    <location>
        <begin position="84"/>
        <end position="120"/>
    </location>
</feature>
<dbReference type="Proteomes" id="UP001383192">
    <property type="component" value="Unassembled WGS sequence"/>
</dbReference>
<sequence>MQTPKSQIGYSNFFSSGFRGIYTRGTRPRATSLYSFSSDSGAPVTAAPKRKSFLPISSLSNDEQRTKKLKKLLDRVNEANPFRMLKDTRRKLAPQGIGSEDSDECSSSGSGSHSSRMSVRIKQDDVVPPNEPCDPFSPSPDTKSIYIDLPVNVNPAPIGSRCSVIARTQSQPSPRSSPTTSFLSLGSAPSSRRSSIKRPASVHSVPSSLSMTPITSRPRRLSVKVKGDKYDFGWSLREEVEPVSLCPTPEAQESRNDWVVDPGEVDWRQFHVDFLSDE</sequence>
<feature type="region of interest" description="Disordered" evidence="1">
    <location>
        <begin position="166"/>
        <end position="213"/>
    </location>
</feature>
<feature type="compositionally biased region" description="Low complexity" evidence="1">
    <location>
        <begin position="167"/>
        <end position="201"/>
    </location>
</feature>
<accession>A0AAW0CXQ1</accession>
<reference evidence="2 3" key="1">
    <citation type="submission" date="2024-01" db="EMBL/GenBank/DDBJ databases">
        <title>A draft genome for a cacao thread blight-causing isolate of Paramarasmius palmivorus.</title>
        <authorList>
            <person name="Baruah I.K."/>
            <person name="Bukari Y."/>
            <person name="Amoako-Attah I."/>
            <person name="Meinhardt L.W."/>
            <person name="Bailey B.A."/>
            <person name="Cohen S.P."/>
        </authorList>
    </citation>
    <scope>NUCLEOTIDE SEQUENCE [LARGE SCALE GENOMIC DNA]</scope>
    <source>
        <strain evidence="2 3">GH-12</strain>
    </source>
</reference>
<proteinExistence type="predicted"/>
<protein>
    <submittedName>
        <fullName evidence="2">Uncharacterized protein</fullName>
    </submittedName>
</protein>
<feature type="compositionally biased region" description="Low complexity" evidence="1">
    <location>
        <begin position="105"/>
        <end position="115"/>
    </location>
</feature>
<dbReference type="AlphaFoldDB" id="A0AAW0CXQ1"/>
<feature type="region of interest" description="Disordered" evidence="1">
    <location>
        <begin position="33"/>
        <end position="52"/>
    </location>
</feature>
<organism evidence="2 3">
    <name type="scientific">Paramarasmius palmivorus</name>
    <dbReference type="NCBI Taxonomy" id="297713"/>
    <lineage>
        <taxon>Eukaryota</taxon>
        <taxon>Fungi</taxon>
        <taxon>Dikarya</taxon>
        <taxon>Basidiomycota</taxon>
        <taxon>Agaricomycotina</taxon>
        <taxon>Agaricomycetes</taxon>
        <taxon>Agaricomycetidae</taxon>
        <taxon>Agaricales</taxon>
        <taxon>Marasmiineae</taxon>
        <taxon>Marasmiaceae</taxon>
        <taxon>Paramarasmius</taxon>
    </lineage>
</organism>
<keyword evidence="3" id="KW-1185">Reference proteome</keyword>
<dbReference type="EMBL" id="JAYKXP010000027">
    <property type="protein sequence ID" value="KAK7043854.1"/>
    <property type="molecule type" value="Genomic_DNA"/>
</dbReference>
<evidence type="ECO:0000256" key="1">
    <source>
        <dbReference type="SAM" id="MobiDB-lite"/>
    </source>
</evidence>
<name>A0AAW0CXQ1_9AGAR</name>
<comment type="caution">
    <text evidence="2">The sequence shown here is derived from an EMBL/GenBank/DDBJ whole genome shotgun (WGS) entry which is preliminary data.</text>
</comment>
<evidence type="ECO:0000313" key="2">
    <source>
        <dbReference type="EMBL" id="KAK7043854.1"/>
    </source>
</evidence>
<gene>
    <name evidence="2" type="ORF">VNI00_008019</name>
</gene>
<evidence type="ECO:0000313" key="3">
    <source>
        <dbReference type="Proteomes" id="UP001383192"/>
    </source>
</evidence>